<sequence length="109" mass="13303">MFGQATFGHINSNPYNENRGQDLAQPFNQQNTMFNFQFQNQINFNQYMVQQQYNNQQQMPQFIQPQHPQQQQQQQFRNNDNETPDFNMYLQQSEQYSENSICKKFEKYI</sequence>
<feature type="compositionally biased region" description="Polar residues" evidence="1">
    <location>
        <begin position="9"/>
        <end position="18"/>
    </location>
</feature>
<evidence type="ECO:0000313" key="2">
    <source>
        <dbReference type="EMBL" id="KAK8894903.1"/>
    </source>
</evidence>
<evidence type="ECO:0000256" key="1">
    <source>
        <dbReference type="SAM" id="MobiDB-lite"/>
    </source>
</evidence>
<feature type="region of interest" description="Disordered" evidence="1">
    <location>
        <begin position="1"/>
        <end position="23"/>
    </location>
</feature>
<dbReference type="EMBL" id="JAPFFF010000003">
    <property type="protein sequence ID" value="KAK8894903.1"/>
    <property type="molecule type" value="Genomic_DNA"/>
</dbReference>
<keyword evidence="3" id="KW-1185">Reference proteome</keyword>
<feature type="compositionally biased region" description="Low complexity" evidence="1">
    <location>
        <begin position="56"/>
        <end position="78"/>
    </location>
</feature>
<gene>
    <name evidence="2" type="ORF">M9Y10_023344</name>
</gene>
<organism evidence="2 3">
    <name type="scientific">Tritrichomonas musculus</name>
    <dbReference type="NCBI Taxonomy" id="1915356"/>
    <lineage>
        <taxon>Eukaryota</taxon>
        <taxon>Metamonada</taxon>
        <taxon>Parabasalia</taxon>
        <taxon>Tritrichomonadida</taxon>
        <taxon>Tritrichomonadidae</taxon>
        <taxon>Tritrichomonas</taxon>
    </lineage>
</organism>
<name>A0ABR2KVM1_9EUKA</name>
<accession>A0ABR2KVM1</accession>
<evidence type="ECO:0000313" key="3">
    <source>
        <dbReference type="Proteomes" id="UP001470230"/>
    </source>
</evidence>
<feature type="region of interest" description="Disordered" evidence="1">
    <location>
        <begin position="56"/>
        <end position="85"/>
    </location>
</feature>
<dbReference type="Proteomes" id="UP001470230">
    <property type="component" value="Unassembled WGS sequence"/>
</dbReference>
<protein>
    <submittedName>
        <fullName evidence="2">Uncharacterized protein</fullName>
    </submittedName>
</protein>
<proteinExistence type="predicted"/>
<reference evidence="2 3" key="1">
    <citation type="submission" date="2024-04" db="EMBL/GenBank/DDBJ databases">
        <title>Tritrichomonas musculus Genome.</title>
        <authorList>
            <person name="Alves-Ferreira E."/>
            <person name="Grigg M."/>
            <person name="Lorenzi H."/>
            <person name="Galac M."/>
        </authorList>
    </citation>
    <scope>NUCLEOTIDE SEQUENCE [LARGE SCALE GENOMIC DNA]</scope>
    <source>
        <strain evidence="2 3">EAF2021</strain>
    </source>
</reference>
<comment type="caution">
    <text evidence="2">The sequence shown here is derived from an EMBL/GenBank/DDBJ whole genome shotgun (WGS) entry which is preliminary data.</text>
</comment>